<dbReference type="Gene3D" id="3.40.190.10">
    <property type="entry name" value="Periplasmic binding protein-like II"/>
    <property type="match status" value="2"/>
</dbReference>
<sequence length="292" mass="31500">MLAVAGVLWICLFSGPASAQTLDRIAAGNAVHIGFVPGQAPFAIENAGGPPTGYAIDLCNHVVARIREIVPGIAVRYTEISLVDAFDAVASGKIDLLCGAITQTLERREKVDFSQAIFTTGMTGLLRRDSPRDLHELFLGERSISPPRSPSLTPYLRSRIGVRQGSTAETVLRQAVAEGQYSVDLVEFEGHDQGLAALEARRIDAYCADQALLLGLLSQARDPARLVVGNRLLTREPYGIALARGDSDLRLLVDRALTDFYATPEFAALLKTYFGARAGELQPQIRAMAVPE</sequence>
<evidence type="ECO:0000259" key="6">
    <source>
        <dbReference type="SMART" id="SM00079"/>
    </source>
</evidence>
<dbReference type="Pfam" id="PF00497">
    <property type="entry name" value="SBP_bac_3"/>
    <property type="match status" value="1"/>
</dbReference>
<dbReference type="AlphaFoldDB" id="A0A5J6MT89"/>
<keyword evidence="2" id="KW-0813">Transport</keyword>
<dbReference type="SUPFAM" id="SSF53850">
    <property type="entry name" value="Periplasmic binding protein-like II"/>
    <property type="match status" value="1"/>
</dbReference>
<dbReference type="GO" id="GO:0006865">
    <property type="term" value="P:amino acid transport"/>
    <property type="evidence" value="ECO:0007669"/>
    <property type="project" value="TreeGrafter"/>
</dbReference>
<evidence type="ECO:0000256" key="3">
    <source>
        <dbReference type="ARBA" id="ARBA00022729"/>
    </source>
</evidence>
<keyword evidence="8" id="KW-1185">Reference proteome</keyword>
<dbReference type="SMART" id="SM00062">
    <property type="entry name" value="PBPb"/>
    <property type="match status" value="1"/>
</dbReference>
<evidence type="ECO:0000259" key="5">
    <source>
        <dbReference type="SMART" id="SM00062"/>
    </source>
</evidence>
<evidence type="ECO:0000256" key="4">
    <source>
        <dbReference type="SAM" id="SignalP"/>
    </source>
</evidence>
<dbReference type="GO" id="GO:0005576">
    <property type="term" value="C:extracellular region"/>
    <property type="evidence" value="ECO:0007669"/>
    <property type="project" value="TreeGrafter"/>
</dbReference>
<dbReference type="EMBL" id="CP042582">
    <property type="protein sequence ID" value="QEX20818.1"/>
    <property type="molecule type" value="Genomic_DNA"/>
</dbReference>
<proteinExistence type="inferred from homology"/>
<dbReference type="GO" id="GO:0015276">
    <property type="term" value="F:ligand-gated monoatomic ion channel activity"/>
    <property type="evidence" value="ECO:0007669"/>
    <property type="project" value="InterPro"/>
</dbReference>
<dbReference type="PANTHER" id="PTHR30085:SF6">
    <property type="entry name" value="ABC TRANSPORTER GLUTAMINE-BINDING PROTEIN GLNH"/>
    <property type="match status" value="1"/>
</dbReference>
<feature type="domain" description="Ionotropic glutamate receptor C-terminal" evidence="6">
    <location>
        <begin position="32"/>
        <end position="276"/>
    </location>
</feature>
<feature type="chain" id="PRO_5023835910" evidence="4">
    <location>
        <begin position="20"/>
        <end position="292"/>
    </location>
</feature>
<dbReference type="KEGG" id="hadh:FRZ61_07380"/>
<dbReference type="InterPro" id="IPR051455">
    <property type="entry name" value="Bact_solute-bind_prot3"/>
</dbReference>
<gene>
    <name evidence="7" type="ORF">FRZ61_07380</name>
</gene>
<evidence type="ECO:0000313" key="8">
    <source>
        <dbReference type="Proteomes" id="UP000325797"/>
    </source>
</evidence>
<dbReference type="InterPro" id="IPR001320">
    <property type="entry name" value="Iontro_rcpt_C"/>
</dbReference>
<evidence type="ECO:0000313" key="7">
    <source>
        <dbReference type="EMBL" id="QEX20818.1"/>
    </source>
</evidence>
<keyword evidence="3 4" id="KW-0732">Signal</keyword>
<comment type="similarity">
    <text evidence="1">Belongs to the bacterial solute-binding protein 3 family.</text>
</comment>
<dbReference type="SMART" id="SM00079">
    <property type="entry name" value="PBPe"/>
    <property type="match status" value="1"/>
</dbReference>
<name>A0A5J6MT89_9PROT</name>
<dbReference type="CDD" id="cd13688">
    <property type="entry name" value="PBP2_GltI_DEBP"/>
    <property type="match status" value="1"/>
</dbReference>
<reference evidence="7 8" key="1">
    <citation type="submission" date="2019-08" db="EMBL/GenBank/DDBJ databases">
        <title>Hyperibacter terrae gen. nov., sp. nov. and Hyperibacter viscosus sp. nov., two new members in the family Rhodospirillaceae isolated from the rhizosphere of Hypericum perforatum.</title>
        <authorList>
            <person name="Noviana Z."/>
        </authorList>
    </citation>
    <scope>NUCLEOTIDE SEQUENCE [LARGE SCALE GENOMIC DNA]</scope>
    <source>
        <strain evidence="7 8">R5959</strain>
    </source>
</reference>
<organism evidence="7 8">
    <name type="scientific">Hypericibacter adhaerens</name>
    <dbReference type="NCBI Taxonomy" id="2602016"/>
    <lineage>
        <taxon>Bacteria</taxon>
        <taxon>Pseudomonadati</taxon>
        <taxon>Pseudomonadota</taxon>
        <taxon>Alphaproteobacteria</taxon>
        <taxon>Rhodospirillales</taxon>
        <taxon>Dongiaceae</taxon>
        <taxon>Hypericibacter</taxon>
    </lineage>
</organism>
<dbReference type="GO" id="GO:0030288">
    <property type="term" value="C:outer membrane-bounded periplasmic space"/>
    <property type="evidence" value="ECO:0007669"/>
    <property type="project" value="TreeGrafter"/>
</dbReference>
<evidence type="ECO:0000256" key="2">
    <source>
        <dbReference type="ARBA" id="ARBA00022448"/>
    </source>
</evidence>
<feature type="signal peptide" evidence="4">
    <location>
        <begin position="1"/>
        <end position="19"/>
    </location>
</feature>
<evidence type="ECO:0000256" key="1">
    <source>
        <dbReference type="ARBA" id="ARBA00010333"/>
    </source>
</evidence>
<accession>A0A5J6MT89</accession>
<dbReference type="Proteomes" id="UP000325797">
    <property type="component" value="Chromosome"/>
</dbReference>
<feature type="domain" description="Solute-binding protein family 3/N-terminal" evidence="5">
    <location>
        <begin position="30"/>
        <end position="277"/>
    </location>
</feature>
<dbReference type="GO" id="GO:0016020">
    <property type="term" value="C:membrane"/>
    <property type="evidence" value="ECO:0007669"/>
    <property type="project" value="InterPro"/>
</dbReference>
<dbReference type="PANTHER" id="PTHR30085">
    <property type="entry name" value="AMINO ACID ABC TRANSPORTER PERMEASE"/>
    <property type="match status" value="1"/>
</dbReference>
<protein>
    <submittedName>
        <fullName evidence="7">Amino acid ABC transporter substrate-binding protein</fullName>
    </submittedName>
</protein>
<dbReference type="InterPro" id="IPR001638">
    <property type="entry name" value="Solute-binding_3/MltF_N"/>
</dbReference>